<dbReference type="AlphaFoldDB" id="A0A4R8QB78"/>
<dbReference type="Proteomes" id="UP000295083">
    <property type="component" value="Unassembled WGS sequence"/>
</dbReference>
<accession>A0A4R8QB78</accession>
<reference evidence="2 3" key="1">
    <citation type="submission" date="2018-11" db="EMBL/GenBank/DDBJ databases">
        <title>Genome sequence and assembly of Colletotrichum spinosum.</title>
        <authorList>
            <person name="Gan P."/>
            <person name="Shirasu K."/>
        </authorList>
    </citation>
    <scope>NUCLEOTIDE SEQUENCE [LARGE SCALE GENOMIC DNA]</scope>
    <source>
        <strain evidence="2 3">CBS 515.97</strain>
    </source>
</reference>
<dbReference type="InterPro" id="IPR001138">
    <property type="entry name" value="Zn2Cys6_DnaBD"/>
</dbReference>
<keyword evidence="1" id="KW-0539">Nucleus</keyword>
<evidence type="ECO:0000313" key="3">
    <source>
        <dbReference type="Proteomes" id="UP000295083"/>
    </source>
</evidence>
<dbReference type="EMBL" id="QAPG01000070">
    <property type="protein sequence ID" value="TDZ33094.1"/>
    <property type="molecule type" value="Genomic_DNA"/>
</dbReference>
<organism evidence="2 3">
    <name type="scientific">Colletotrichum spinosum</name>
    <dbReference type="NCBI Taxonomy" id="1347390"/>
    <lineage>
        <taxon>Eukaryota</taxon>
        <taxon>Fungi</taxon>
        <taxon>Dikarya</taxon>
        <taxon>Ascomycota</taxon>
        <taxon>Pezizomycotina</taxon>
        <taxon>Sordariomycetes</taxon>
        <taxon>Hypocreomycetidae</taxon>
        <taxon>Glomerellales</taxon>
        <taxon>Glomerellaceae</taxon>
        <taxon>Colletotrichum</taxon>
        <taxon>Colletotrichum orbiculare species complex</taxon>
    </lineage>
</organism>
<protein>
    <recommendedName>
        <fullName evidence="4">Zn(2)-C6 fungal-type domain-containing protein</fullName>
    </recommendedName>
</protein>
<keyword evidence="3" id="KW-1185">Reference proteome</keyword>
<evidence type="ECO:0000313" key="2">
    <source>
        <dbReference type="EMBL" id="TDZ33094.1"/>
    </source>
</evidence>
<sequence length="364" mass="41364">MLLHQCDEVQPQCTRCARLQIRCQYTTHQKPALLTEYDGLQDCVLKREPSPRAFAPVGVDLVQLELLHTWGAFTWATMPWPHALRDFWRVTVPGLALNHAYLMQALLAIPAFQLANLRPDRRSFYVSIALDYQRAASGSAKELLRDVPEAHDASLSLFSTLDLINTLATPRRSDQGVIVDDKNGGFNDLLIALKAMKSLLAVSWTSLLSSPLAPLLNHGSERLLLQQSLCHSDPTWHRANECIEELQCRLDTHATSIVNFGVYTNALQAIRDAMHWSSLWEDADTLLWVYRSLEDFIPLFEAHDQLALVLLGHFTIVLKSCESQWWLHGWSIQIMSHVYPKLDEVHKPWVYGPATEIGWIVPFL</sequence>
<comment type="caution">
    <text evidence="2">The sequence shown here is derived from an EMBL/GenBank/DDBJ whole genome shotgun (WGS) entry which is preliminary data.</text>
</comment>
<gene>
    <name evidence="2" type="ORF">C8035_v006056</name>
</gene>
<dbReference type="InterPro" id="IPR053157">
    <property type="entry name" value="Sterol_Uptake_Regulator"/>
</dbReference>
<dbReference type="PANTHER" id="PTHR47784:SF5">
    <property type="entry name" value="STEROL UPTAKE CONTROL PROTEIN 2"/>
    <property type="match status" value="1"/>
</dbReference>
<name>A0A4R8QB78_9PEZI</name>
<dbReference type="GO" id="GO:0001228">
    <property type="term" value="F:DNA-binding transcription activator activity, RNA polymerase II-specific"/>
    <property type="evidence" value="ECO:0007669"/>
    <property type="project" value="TreeGrafter"/>
</dbReference>
<evidence type="ECO:0000256" key="1">
    <source>
        <dbReference type="ARBA" id="ARBA00023242"/>
    </source>
</evidence>
<dbReference type="GO" id="GO:0008270">
    <property type="term" value="F:zinc ion binding"/>
    <property type="evidence" value="ECO:0007669"/>
    <property type="project" value="InterPro"/>
</dbReference>
<proteinExistence type="predicted"/>
<dbReference type="CDD" id="cd00067">
    <property type="entry name" value="GAL4"/>
    <property type="match status" value="1"/>
</dbReference>
<evidence type="ECO:0008006" key="4">
    <source>
        <dbReference type="Google" id="ProtNLM"/>
    </source>
</evidence>
<dbReference type="PANTHER" id="PTHR47784">
    <property type="entry name" value="STEROL UPTAKE CONTROL PROTEIN 2"/>
    <property type="match status" value="1"/>
</dbReference>